<comment type="caution">
    <text evidence="1">The sequence shown here is derived from an EMBL/GenBank/DDBJ whole genome shotgun (WGS) entry which is preliminary data.</text>
</comment>
<dbReference type="InterPro" id="IPR044730">
    <property type="entry name" value="RNase_H-like_dom_plant"/>
</dbReference>
<dbReference type="PANTHER" id="PTHR47723">
    <property type="entry name" value="OS05G0353850 PROTEIN"/>
    <property type="match status" value="1"/>
</dbReference>
<dbReference type="CDD" id="cd06222">
    <property type="entry name" value="RNase_H_like"/>
    <property type="match status" value="1"/>
</dbReference>
<evidence type="ECO:0000313" key="2">
    <source>
        <dbReference type="Proteomes" id="UP000236291"/>
    </source>
</evidence>
<organism evidence="1 2">
    <name type="scientific">Trifolium pratense</name>
    <name type="common">Red clover</name>
    <dbReference type="NCBI Taxonomy" id="57577"/>
    <lineage>
        <taxon>Eukaryota</taxon>
        <taxon>Viridiplantae</taxon>
        <taxon>Streptophyta</taxon>
        <taxon>Embryophyta</taxon>
        <taxon>Tracheophyta</taxon>
        <taxon>Spermatophyta</taxon>
        <taxon>Magnoliopsida</taxon>
        <taxon>eudicotyledons</taxon>
        <taxon>Gunneridae</taxon>
        <taxon>Pentapetalae</taxon>
        <taxon>rosids</taxon>
        <taxon>fabids</taxon>
        <taxon>Fabales</taxon>
        <taxon>Fabaceae</taxon>
        <taxon>Papilionoideae</taxon>
        <taxon>50 kb inversion clade</taxon>
        <taxon>NPAAA clade</taxon>
        <taxon>Hologalegina</taxon>
        <taxon>IRL clade</taxon>
        <taxon>Trifolieae</taxon>
        <taxon>Trifolium</taxon>
    </lineage>
</organism>
<name>A0A2K3JY37_TRIPR</name>
<reference evidence="1 2" key="1">
    <citation type="journal article" date="2014" name="Am. J. Bot.">
        <title>Genome assembly and annotation for red clover (Trifolium pratense; Fabaceae).</title>
        <authorList>
            <person name="Istvanek J."/>
            <person name="Jaros M."/>
            <person name="Krenek A."/>
            <person name="Repkova J."/>
        </authorList>
    </citation>
    <scope>NUCLEOTIDE SEQUENCE [LARGE SCALE GENOMIC DNA]</scope>
    <source>
        <strain evidence="2">cv. Tatra</strain>
        <tissue evidence="1">Young leaves</tissue>
    </source>
</reference>
<proteinExistence type="predicted"/>
<sequence length="71" mass="7971">MVTARNHYNVMIHWSPPNPHFVKLNTDGAFKDKQIAGCGGVIRGNQGEWLGGFAKCVASLRYAYRFGFKKI</sequence>
<protein>
    <submittedName>
        <fullName evidence="1">Uncharacterized protein</fullName>
    </submittedName>
</protein>
<evidence type="ECO:0000313" key="1">
    <source>
        <dbReference type="EMBL" id="PNX58971.1"/>
    </source>
</evidence>
<dbReference type="Proteomes" id="UP000236291">
    <property type="component" value="Unassembled WGS sequence"/>
</dbReference>
<reference evidence="1 2" key="2">
    <citation type="journal article" date="2017" name="Front. Plant Sci.">
        <title>Gene Classification and Mining of Molecular Markers Useful in Red Clover (Trifolium pratense) Breeding.</title>
        <authorList>
            <person name="Istvanek J."/>
            <person name="Dluhosova J."/>
            <person name="Dluhos P."/>
            <person name="Patkova L."/>
            <person name="Nedelnik J."/>
            <person name="Repkova J."/>
        </authorList>
    </citation>
    <scope>NUCLEOTIDE SEQUENCE [LARGE SCALE GENOMIC DNA]</scope>
    <source>
        <strain evidence="2">cv. Tatra</strain>
        <tissue evidence="1">Young leaves</tissue>
    </source>
</reference>
<dbReference type="EMBL" id="ASHM01079723">
    <property type="protein sequence ID" value="PNX58971.1"/>
    <property type="molecule type" value="Genomic_DNA"/>
</dbReference>
<dbReference type="PANTHER" id="PTHR47723:SF13">
    <property type="entry name" value="PUTATIVE-RELATED"/>
    <property type="match status" value="1"/>
</dbReference>
<dbReference type="InterPro" id="IPR053151">
    <property type="entry name" value="RNase_H-like"/>
</dbReference>
<gene>
    <name evidence="1" type="ORF">L195_g051182</name>
</gene>
<dbReference type="AlphaFoldDB" id="A0A2K3JY37"/>
<accession>A0A2K3JY37</accession>